<accession>A0A0L0V060</accession>
<keyword evidence="10" id="KW-1185">Reference proteome</keyword>
<dbReference type="PANTHER" id="PTHR13710">
    <property type="entry name" value="DNA HELICASE RECQ FAMILY MEMBER"/>
    <property type="match status" value="1"/>
</dbReference>
<dbReference type="OrthoDB" id="2506191at2759"/>
<evidence type="ECO:0000256" key="3">
    <source>
        <dbReference type="ARBA" id="ARBA00023235"/>
    </source>
</evidence>
<feature type="coiled-coil region" evidence="6">
    <location>
        <begin position="635"/>
        <end position="662"/>
    </location>
</feature>
<proteinExistence type="inferred from homology"/>
<evidence type="ECO:0000259" key="8">
    <source>
        <dbReference type="PROSITE" id="PS51192"/>
    </source>
</evidence>
<evidence type="ECO:0000256" key="1">
    <source>
        <dbReference type="ARBA" id="ARBA00005446"/>
    </source>
</evidence>
<comment type="caution">
    <text evidence="9">The sequence shown here is derived from an EMBL/GenBank/DDBJ whole genome shotgun (WGS) entry which is preliminary data.</text>
</comment>
<name>A0A0L0V060_9BASI</name>
<protein>
    <recommendedName>
        <fullName evidence="5">DNA 3'-5' helicase</fullName>
        <ecNumber evidence="5">5.6.2.4</ecNumber>
    </recommendedName>
</protein>
<dbReference type="InterPro" id="IPR027417">
    <property type="entry name" value="P-loop_NTPase"/>
</dbReference>
<organism evidence="9 10">
    <name type="scientific">Puccinia striiformis f. sp. tritici PST-78</name>
    <dbReference type="NCBI Taxonomy" id="1165861"/>
    <lineage>
        <taxon>Eukaryota</taxon>
        <taxon>Fungi</taxon>
        <taxon>Dikarya</taxon>
        <taxon>Basidiomycota</taxon>
        <taxon>Pucciniomycotina</taxon>
        <taxon>Pucciniomycetes</taxon>
        <taxon>Pucciniales</taxon>
        <taxon>Pucciniaceae</taxon>
        <taxon>Puccinia</taxon>
    </lineage>
</organism>
<feature type="compositionally biased region" description="Basic and acidic residues" evidence="7">
    <location>
        <begin position="763"/>
        <end position="774"/>
    </location>
</feature>
<dbReference type="Pfam" id="PF00270">
    <property type="entry name" value="DEAD"/>
    <property type="match status" value="1"/>
</dbReference>
<dbReference type="GO" id="GO:0005694">
    <property type="term" value="C:chromosome"/>
    <property type="evidence" value="ECO:0007669"/>
    <property type="project" value="TreeGrafter"/>
</dbReference>
<dbReference type="PANTHER" id="PTHR13710:SF105">
    <property type="entry name" value="ATP-DEPENDENT DNA HELICASE Q1"/>
    <property type="match status" value="1"/>
</dbReference>
<sequence length="805" mass="89616">MVSLEEIPVVPKPNKLPDALGKMEETSLSQHITSRAIELYTDQPKPLQVEAVASLVQGKNTFVCAGTGFGKSRIAKMFFGLFNRRVVVLVLVPLDSLGNDQVREKERFKITAINLNKMTLNWENVRKIKKGLFSFVYLSSEVFLNSSIFTELFFSEEFQDILALIVVDEAHMVYLWGLVASKQSKHLVIFVRIEDQGIFRPGYRHIGTRLMATNNVPVLLLSATCRPEAVDAITTSLMLHPSDLHMIDGELTRPEIRFIRVYMDSTLSSCDDLLRIFAPHTHTPAEDVVPTIIYSGTRNVMKVVNEARNTKKHEYNPRDGFIRRYHSVTSEDDKQRTLEDFGNDKVPVISSTMALGLGQMVGRCGRDGNVGLGILFMERTRKNGRNSVADFAGVKHQNDDGRMDALAVTLCCLRIAMTVDNKVGYIPLTEDDPNFKAERTREESKGFTKCLCSTCAPEEAKALIERIQQMNRSNFNAFLKNPYTFEKDPSIVTMIRKRKKQSHKGSCGLPEHLAFDLIQHLSYRFEIFYYDFLGPLAEFPPAVFFGINKAKIIVDSFNQIRAGVFHNTSLLDKLIGGQCFEGQIACLNQAITNWMGGELYQHHLIYMAELNRFIEAEGKQVRDEMAEKYIILQAKAEASRQAIQLAKEVAAAEEKSRKAEARATERLRVAEDRAKEKAMIAAERAAERQHVAEQKKATKALEKARRKAEQVAEKARAKETAAATKKAQAKETATATETAALEETAAAGKATTETEAAAAAATDTERVDNVHDPLDQTGADQRKRAGGSGEGKAAGSKAACTGHGN</sequence>
<dbReference type="GO" id="GO:0005524">
    <property type="term" value="F:ATP binding"/>
    <property type="evidence" value="ECO:0007669"/>
    <property type="project" value="InterPro"/>
</dbReference>
<dbReference type="InterPro" id="IPR011545">
    <property type="entry name" value="DEAD/DEAH_box_helicase_dom"/>
</dbReference>
<evidence type="ECO:0000256" key="2">
    <source>
        <dbReference type="ARBA" id="ARBA00023125"/>
    </source>
</evidence>
<feature type="domain" description="Helicase ATP-binding" evidence="8">
    <location>
        <begin position="52"/>
        <end position="243"/>
    </location>
</feature>
<dbReference type="SUPFAM" id="SSF52540">
    <property type="entry name" value="P-loop containing nucleoside triphosphate hydrolases"/>
    <property type="match status" value="1"/>
</dbReference>
<feature type="region of interest" description="Disordered" evidence="7">
    <location>
        <begin position="713"/>
        <end position="805"/>
    </location>
</feature>
<evidence type="ECO:0000313" key="10">
    <source>
        <dbReference type="Proteomes" id="UP000054564"/>
    </source>
</evidence>
<dbReference type="GO" id="GO:0000724">
    <property type="term" value="P:double-strand break repair via homologous recombination"/>
    <property type="evidence" value="ECO:0007669"/>
    <property type="project" value="TreeGrafter"/>
</dbReference>
<evidence type="ECO:0000256" key="4">
    <source>
        <dbReference type="ARBA" id="ARBA00034617"/>
    </source>
</evidence>
<evidence type="ECO:0000313" key="9">
    <source>
        <dbReference type="EMBL" id="KNE92561.1"/>
    </source>
</evidence>
<evidence type="ECO:0000256" key="6">
    <source>
        <dbReference type="SAM" id="Coils"/>
    </source>
</evidence>
<keyword evidence="3" id="KW-0413">Isomerase</keyword>
<dbReference type="EC" id="5.6.2.4" evidence="5"/>
<keyword evidence="6" id="KW-0175">Coiled coil</keyword>
<feature type="compositionally biased region" description="Low complexity" evidence="7">
    <location>
        <begin position="720"/>
        <end position="762"/>
    </location>
</feature>
<gene>
    <name evidence="9" type="ORF">PSTG_14069</name>
</gene>
<dbReference type="Gene3D" id="3.40.50.300">
    <property type="entry name" value="P-loop containing nucleotide triphosphate hydrolases"/>
    <property type="match status" value="1"/>
</dbReference>
<evidence type="ECO:0000256" key="7">
    <source>
        <dbReference type="SAM" id="MobiDB-lite"/>
    </source>
</evidence>
<dbReference type="GO" id="GO:0043138">
    <property type="term" value="F:3'-5' DNA helicase activity"/>
    <property type="evidence" value="ECO:0007669"/>
    <property type="project" value="UniProtKB-EC"/>
</dbReference>
<dbReference type="EMBL" id="AJIL01000161">
    <property type="protein sequence ID" value="KNE92561.1"/>
    <property type="molecule type" value="Genomic_DNA"/>
</dbReference>
<dbReference type="STRING" id="1165861.A0A0L0V060"/>
<comment type="catalytic activity">
    <reaction evidence="4">
        <text>Couples ATP hydrolysis with the unwinding of duplex DNA by translocating in the 3'-5' direction.</text>
        <dbReference type="EC" id="5.6.2.4"/>
    </reaction>
</comment>
<keyword evidence="2" id="KW-0238">DNA-binding</keyword>
<dbReference type="GO" id="GO:0009378">
    <property type="term" value="F:four-way junction helicase activity"/>
    <property type="evidence" value="ECO:0007669"/>
    <property type="project" value="TreeGrafter"/>
</dbReference>
<dbReference type="SMART" id="SM00487">
    <property type="entry name" value="DEXDc"/>
    <property type="match status" value="1"/>
</dbReference>
<dbReference type="Proteomes" id="UP000054564">
    <property type="component" value="Unassembled WGS sequence"/>
</dbReference>
<evidence type="ECO:0000256" key="5">
    <source>
        <dbReference type="ARBA" id="ARBA00034808"/>
    </source>
</evidence>
<reference evidence="10" key="1">
    <citation type="submission" date="2014-03" db="EMBL/GenBank/DDBJ databases">
        <title>The Genome Sequence of Puccinia striiformis f. sp. tritici PST-78.</title>
        <authorList>
            <consortium name="The Broad Institute Genome Sequencing Platform"/>
            <person name="Cuomo C."/>
            <person name="Hulbert S."/>
            <person name="Chen X."/>
            <person name="Walker B."/>
            <person name="Young S.K."/>
            <person name="Zeng Q."/>
            <person name="Gargeya S."/>
            <person name="Fitzgerald M."/>
            <person name="Haas B."/>
            <person name="Abouelleil A."/>
            <person name="Alvarado L."/>
            <person name="Arachchi H.M."/>
            <person name="Berlin A.M."/>
            <person name="Chapman S.B."/>
            <person name="Goldberg J."/>
            <person name="Griggs A."/>
            <person name="Gujja S."/>
            <person name="Hansen M."/>
            <person name="Howarth C."/>
            <person name="Imamovic A."/>
            <person name="Larimer J."/>
            <person name="McCowan C."/>
            <person name="Montmayeur A."/>
            <person name="Murphy C."/>
            <person name="Neiman D."/>
            <person name="Pearson M."/>
            <person name="Priest M."/>
            <person name="Roberts A."/>
            <person name="Saif S."/>
            <person name="Shea T."/>
            <person name="Sisk P."/>
            <person name="Sykes S."/>
            <person name="Wortman J."/>
            <person name="Nusbaum C."/>
            <person name="Birren B."/>
        </authorList>
    </citation>
    <scope>NUCLEOTIDE SEQUENCE [LARGE SCALE GENOMIC DNA]</scope>
    <source>
        <strain evidence="10">race PST-78</strain>
    </source>
</reference>
<dbReference type="AlphaFoldDB" id="A0A0L0V060"/>
<dbReference type="InterPro" id="IPR014001">
    <property type="entry name" value="Helicase_ATP-bd"/>
</dbReference>
<dbReference type="PROSITE" id="PS51192">
    <property type="entry name" value="HELICASE_ATP_BIND_1"/>
    <property type="match status" value="1"/>
</dbReference>
<comment type="similarity">
    <text evidence="1">Belongs to the helicase family. RecQ subfamily.</text>
</comment>
<dbReference type="GO" id="GO:0005737">
    <property type="term" value="C:cytoplasm"/>
    <property type="evidence" value="ECO:0007669"/>
    <property type="project" value="TreeGrafter"/>
</dbReference>
<dbReference type="GO" id="GO:0003677">
    <property type="term" value="F:DNA binding"/>
    <property type="evidence" value="ECO:0007669"/>
    <property type="project" value="UniProtKB-KW"/>
</dbReference>